<accession>A0A8J5JG69</accession>
<keyword evidence="11" id="KW-1185">Reference proteome</keyword>
<feature type="compositionally biased region" description="Basic and acidic residues" evidence="8">
    <location>
        <begin position="74"/>
        <end position="86"/>
    </location>
</feature>
<dbReference type="PANTHER" id="PTHR47972">
    <property type="entry name" value="KINESIN-LIKE PROTEIN KLP-3"/>
    <property type="match status" value="1"/>
</dbReference>
<comment type="caution">
    <text evidence="10">The sequence shown here is derived from an EMBL/GenBank/DDBJ whole genome shotgun (WGS) entry which is preliminary data.</text>
</comment>
<dbReference type="InterPro" id="IPR027640">
    <property type="entry name" value="Kinesin-like_fam"/>
</dbReference>
<keyword evidence="5 6" id="KW-0505">Motor protein</keyword>
<evidence type="ECO:0000259" key="9">
    <source>
        <dbReference type="PROSITE" id="PS50067"/>
    </source>
</evidence>
<comment type="subcellular location">
    <subcellularLocation>
        <location evidence="1">Cytoplasm</location>
        <location evidence="1">Cytoskeleton</location>
    </subcellularLocation>
</comment>
<evidence type="ECO:0000313" key="10">
    <source>
        <dbReference type="EMBL" id="KAG7155673.1"/>
    </source>
</evidence>
<reference evidence="10" key="1">
    <citation type="journal article" date="2021" name="Sci. Adv.">
        <title>The American lobster genome reveals insights on longevity, neural, and immune adaptations.</title>
        <authorList>
            <person name="Polinski J.M."/>
            <person name="Zimin A.V."/>
            <person name="Clark K.F."/>
            <person name="Kohn A.B."/>
            <person name="Sadowski N."/>
            <person name="Timp W."/>
            <person name="Ptitsyn A."/>
            <person name="Khanna P."/>
            <person name="Romanova D.Y."/>
            <person name="Williams P."/>
            <person name="Greenwood S.J."/>
            <person name="Moroz L.L."/>
            <person name="Walt D.R."/>
            <person name="Bodnar A.G."/>
        </authorList>
    </citation>
    <scope>NUCLEOTIDE SEQUENCE</scope>
    <source>
        <strain evidence="10">GMGI-L3</strain>
    </source>
</reference>
<dbReference type="GO" id="GO:0005874">
    <property type="term" value="C:microtubule"/>
    <property type="evidence" value="ECO:0007669"/>
    <property type="project" value="UniProtKB-KW"/>
</dbReference>
<dbReference type="Pfam" id="PF00225">
    <property type="entry name" value="Kinesin"/>
    <property type="match status" value="1"/>
</dbReference>
<evidence type="ECO:0000256" key="3">
    <source>
        <dbReference type="ARBA" id="ARBA00022840"/>
    </source>
</evidence>
<dbReference type="OrthoDB" id="3176171at2759"/>
<dbReference type="PROSITE" id="PS50067">
    <property type="entry name" value="KINESIN_MOTOR_2"/>
    <property type="match status" value="1"/>
</dbReference>
<evidence type="ECO:0000313" key="11">
    <source>
        <dbReference type="Proteomes" id="UP000747542"/>
    </source>
</evidence>
<comment type="similarity">
    <text evidence="5 6">Belongs to the TRAFAC class myosin-kinesin ATPase superfamily. Kinesin family.</text>
</comment>
<feature type="domain" description="Kinesin motor" evidence="9">
    <location>
        <begin position="440"/>
        <end position="762"/>
    </location>
</feature>
<dbReference type="GO" id="GO:0003777">
    <property type="term" value="F:microtubule motor activity"/>
    <property type="evidence" value="ECO:0007669"/>
    <property type="project" value="InterPro"/>
</dbReference>
<evidence type="ECO:0000256" key="2">
    <source>
        <dbReference type="ARBA" id="ARBA00022741"/>
    </source>
</evidence>
<keyword evidence="7" id="KW-0175">Coiled coil</keyword>
<dbReference type="GO" id="GO:0005524">
    <property type="term" value="F:ATP binding"/>
    <property type="evidence" value="ECO:0007669"/>
    <property type="project" value="UniProtKB-UniRule"/>
</dbReference>
<feature type="region of interest" description="Disordered" evidence="8">
    <location>
        <begin position="56"/>
        <end position="86"/>
    </location>
</feature>
<keyword evidence="4" id="KW-0206">Cytoskeleton</keyword>
<dbReference type="PROSITE" id="PS00411">
    <property type="entry name" value="KINESIN_MOTOR_1"/>
    <property type="match status" value="1"/>
</dbReference>
<evidence type="ECO:0000256" key="7">
    <source>
        <dbReference type="SAM" id="Coils"/>
    </source>
</evidence>
<dbReference type="EMBL" id="JAHLQT010041065">
    <property type="protein sequence ID" value="KAG7155673.1"/>
    <property type="molecule type" value="Genomic_DNA"/>
</dbReference>
<proteinExistence type="inferred from homology"/>
<keyword evidence="6" id="KW-0493">Microtubule</keyword>
<evidence type="ECO:0000256" key="5">
    <source>
        <dbReference type="PROSITE-ProRule" id="PRU00283"/>
    </source>
</evidence>
<protein>
    <recommendedName>
        <fullName evidence="6">Kinesin-like protein</fullName>
    </recommendedName>
</protein>
<name>A0A8J5JG69_HOMAM</name>
<sequence>MDMEFDFLYIHQDRNEHRSLHVIKEEVGEEDTFHDSGTSGHEPDSLEAIQTVVNGGDMVEGRPSPPSPSDGDVDDRGGGEGRGGKPEDAAILLHLERCSHRQTRRTLHELKEKYETLQHQLSQRAIKLDEFSVRTVGSDLESLHIEQETILNSLESLNSIASSDRLVDELKLREMTISQLRSKVLQLEKDRLDKVPFDAAKEITRLNNNLIQLEKARDELTIQNFSLKSKLSDLTTKINDPAATYQIAKESLSFRENLIQNTENGKLKDVDDPDVVKVLRKATYKVTNDTQKLRQMCTELVNKEEEYKKRITDLETEVRNLQNENSKRFDKAIREMENRLEITSQKLEAAERYLTSKEEEGNMLKLDIDTLNDENKRLKENLNELILKQKDYLEETSQKAVLEGRFTRLAEENRVLAEDFNRERVLRKKYYNQVEEMKGKIRVFCRVRPMSEGERRQEVGGEVTAVEDEFTLAVNTQRGHKSFLFDRVFQPHDDQDAVFQDTNALIQSALDGFNATIMAYGQTGSGKTYTMLGTQANPGIAPRAFQRLFQLVEGGKARHDVYISAYMMELYNDKLIDLFKPVHTVESERLEIKRDKKGSVHVQGATVRNVTSARDLGQAFEEGLMNRHTASTKMNVESSRSHLLIVICLNVTSKQTGNVLKGKLTLVDLAGSERVSKSGASADQLREANSINKSLSALGDVISALSSESSFVPYRNSKLTMLLQDSLGGNAKTLVFVNVSPASYNADETLISLMYASRIKQITNNISKNSDNKEISRLKSIINKLKKGEYPDEEAL</sequence>
<keyword evidence="2 5" id="KW-0547">Nucleotide-binding</keyword>
<dbReference type="AlphaFoldDB" id="A0A8J5JG69"/>
<evidence type="ECO:0000256" key="1">
    <source>
        <dbReference type="ARBA" id="ARBA00004245"/>
    </source>
</evidence>
<keyword evidence="4" id="KW-0963">Cytoplasm</keyword>
<dbReference type="Proteomes" id="UP000747542">
    <property type="component" value="Unassembled WGS sequence"/>
</dbReference>
<dbReference type="InterPro" id="IPR019821">
    <property type="entry name" value="Kinesin_motor_CS"/>
</dbReference>
<dbReference type="GO" id="GO:0008017">
    <property type="term" value="F:microtubule binding"/>
    <property type="evidence" value="ECO:0007669"/>
    <property type="project" value="InterPro"/>
</dbReference>
<dbReference type="GO" id="GO:0007018">
    <property type="term" value="P:microtubule-based movement"/>
    <property type="evidence" value="ECO:0007669"/>
    <property type="project" value="InterPro"/>
</dbReference>
<feature type="coiled-coil region" evidence="7">
    <location>
        <begin position="297"/>
        <end position="395"/>
    </location>
</feature>
<keyword evidence="3 5" id="KW-0067">ATP-binding</keyword>
<dbReference type="FunFam" id="3.40.850.10:FF:000113">
    <property type="entry name" value="Kinesin-like protein"/>
    <property type="match status" value="1"/>
</dbReference>
<evidence type="ECO:0000256" key="8">
    <source>
        <dbReference type="SAM" id="MobiDB-lite"/>
    </source>
</evidence>
<feature type="binding site" evidence="5">
    <location>
        <begin position="521"/>
        <end position="528"/>
    </location>
    <ligand>
        <name>ATP</name>
        <dbReference type="ChEBI" id="CHEBI:30616"/>
    </ligand>
</feature>
<feature type="coiled-coil region" evidence="7">
    <location>
        <begin position="100"/>
        <end position="127"/>
    </location>
</feature>
<dbReference type="SMART" id="SM00129">
    <property type="entry name" value="KISc"/>
    <property type="match status" value="1"/>
</dbReference>
<evidence type="ECO:0000256" key="4">
    <source>
        <dbReference type="ARBA" id="ARBA00023212"/>
    </source>
</evidence>
<dbReference type="InterPro" id="IPR001752">
    <property type="entry name" value="Kinesin_motor_dom"/>
</dbReference>
<gene>
    <name evidence="10" type="primary">KIN14E-L</name>
    <name evidence="10" type="ORF">Hamer_G016050</name>
</gene>
<evidence type="ECO:0000256" key="6">
    <source>
        <dbReference type="RuleBase" id="RU000394"/>
    </source>
</evidence>
<organism evidence="10 11">
    <name type="scientific">Homarus americanus</name>
    <name type="common">American lobster</name>
    <dbReference type="NCBI Taxonomy" id="6706"/>
    <lineage>
        <taxon>Eukaryota</taxon>
        <taxon>Metazoa</taxon>
        <taxon>Ecdysozoa</taxon>
        <taxon>Arthropoda</taxon>
        <taxon>Crustacea</taxon>
        <taxon>Multicrustacea</taxon>
        <taxon>Malacostraca</taxon>
        <taxon>Eumalacostraca</taxon>
        <taxon>Eucarida</taxon>
        <taxon>Decapoda</taxon>
        <taxon>Pleocyemata</taxon>
        <taxon>Astacidea</taxon>
        <taxon>Nephropoidea</taxon>
        <taxon>Nephropidae</taxon>
        <taxon>Homarus</taxon>
    </lineage>
</organism>
<dbReference type="PANTHER" id="PTHR47972:SF16">
    <property type="entry name" value="KINESIN-LIKE PROTEIN"/>
    <property type="match status" value="1"/>
</dbReference>